<accession>A0A8C4NDS3</accession>
<dbReference type="InterPro" id="IPR036186">
    <property type="entry name" value="Serpin_sf"/>
</dbReference>
<dbReference type="InterPro" id="IPR042185">
    <property type="entry name" value="Serpin_sf_2"/>
</dbReference>
<organism evidence="4 5">
    <name type="scientific">Eptatretus burgeri</name>
    <name type="common">Inshore hagfish</name>
    <dbReference type="NCBI Taxonomy" id="7764"/>
    <lineage>
        <taxon>Eukaryota</taxon>
        <taxon>Metazoa</taxon>
        <taxon>Chordata</taxon>
        <taxon>Craniata</taxon>
        <taxon>Vertebrata</taxon>
        <taxon>Cyclostomata</taxon>
        <taxon>Myxini</taxon>
        <taxon>Myxiniformes</taxon>
        <taxon>Myxinidae</taxon>
        <taxon>Eptatretinae</taxon>
        <taxon>Eptatretus</taxon>
    </lineage>
</organism>
<dbReference type="Gene3D" id="3.30.497.10">
    <property type="entry name" value="Antithrombin, subunit I, domain 2"/>
    <property type="match status" value="1"/>
</dbReference>
<protein>
    <recommendedName>
        <fullName evidence="3">Serpin domain-containing protein</fullName>
    </recommendedName>
</protein>
<feature type="domain" description="Serpin" evidence="3">
    <location>
        <begin position="24"/>
        <end position="323"/>
    </location>
</feature>
<dbReference type="OMA" id="EVEMMVG"/>
<evidence type="ECO:0000259" key="3">
    <source>
        <dbReference type="SMART" id="SM00093"/>
    </source>
</evidence>
<evidence type="ECO:0000313" key="4">
    <source>
        <dbReference type="Ensembl" id="ENSEBUP00000004534.1"/>
    </source>
</evidence>
<name>A0A8C4NDS3_EPTBU</name>
<dbReference type="GO" id="GO:0004867">
    <property type="term" value="F:serine-type endopeptidase inhibitor activity"/>
    <property type="evidence" value="ECO:0007669"/>
    <property type="project" value="InterPro"/>
</dbReference>
<sequence length="323" mass="36601">GRIRMKFLWTGSVCGKDELIRCCLKIMNQHHLTIPSLAHERIMLSFTDMPLLESFVEAAEEIYSAKPENFVGDKKVDIKRVNDWVKEKTDNMLKNFLSDLSDNVDMLLLSAIYFKGQWMKSFPSHSTRKETFYLSKHTHTEVEMMVGLKMKIKMAVYEHLNCEIGVIPFSGGIDFVVFLPKIPDTNLTLIESSLSSSFFQDLDHKLEEKIANIFVPKFKIESEQDLMPVLDNLGLDDLFHHPNFSGISTERLVLTDALHKAAIEISEEGAQAYGATAIFLTRGLVHHAVPTPVFQLNRPFVFAIIDQHSRAVLFLGGGRGTDL</sequence>
<reference evidence="4" key="2">
    <citation type="submission" date="2025-09" db="UniProtKB">
        <authorList>
            <consortium name="Ensembl"/>
        </authorList>
    </citation>
    <scope>IDENTIFICATION</scope>
</reference>
<dbReference type="AlphaFoldDB" id="A0A8C4NDS3"/>
<dbReference type="GO" id="GO:0005615">
    <property type="term" value="C:extracellular space"/>
    <property type="evidence" value="ECO:0007669"/>
    <property type="project" value="InterPro"/>
</dbReference>
<dbReference type="InterPro" id="IPR023796">
    <property type="entry name" value="Serpin_dom"/>
</dbReference>
<keyword evidence="5" id="KW-1185">Reference proteome</keyword>
<dbReference type="Ensembl" id="ENSEBUT00000004972.1">
    <property type="protein sequence ID" value="ENSEBUP00000004534.1"/>
    <property type="gene ID" value="ENSEBUG00000003161.1"/>
</dbReference>
<dbReference type="Gene3D" id="2.30.39.10">
    <property type="entry name" value="Alpha-1-antitrypsin, domain 1"/>
    <property type="match status" value="1"/>
</dbReference>
<dbReference type="InterPro" id="IPR023795">
    <property type="entry name" value="Serpin_CS"/>
</dbReference>
<dbReference type="PANTHER" id="PTHR11461">
    <property type="entry name" value="SERINE PROTEASE INHIBITOR, SERPIN"/>
    <property type="match status" value="1"/>
</dbReference>
<dbReference type="PANTHER" id="PTHR11461:SF211">
    <property type="entry name" value="GH10112P-RELATED"/>
    <property type="match status" value="1"/>
</dbReference>
<dbReference type="Pfam" id="PF00079">
    <property type="entry name" value="Serpin"/>
    <property type="match status" value="1"/>
</dbReference>
<proteinExistence type="inferred from homology"/>
<evidence type="ECO:0000256" key="2">
    <source>
        <dbReference type="RuleBase" id="RU000411"/>
    </source>
</evidence>
<reference evidence="4" key="1">
    <citation type="submission" date="2025-08" db="UniProtKB">
        <authorList>
            <consortium name="Ensembl"/>
        </authorList>
    </citation>
    <scope>IDENTIFICATION</scope>
</reference>
<dbReference type="SMART" id="SM00093">
    <property type="entry name" value="SERPIN"/>
    <property type="match status" value="1"/>
</dbReference>
<dbReference type="InterPro" id="IPR042178">
    <property type="entry name" value="Serpin_sf_1"/>
</dbReference>
<comment type="similarity">
    <text evidence="1 2">Belongs to the serpin family.</text>
</comment>
<dbReference type="InterPro" id="IPR000215">
    <property type="entry name" value="Serpin_fam"/>
</dbReference>
<evidence type="ECO:0000256" key="1">
    <source>
        <dbReference type="ARBA" id="ARBA00009500"/>
    </source>
</evidence>
<dbReference type="PROSITE" id="PS00284">
    <property type="entry name" value="SERPIN"/>
    <property type="match status" value="1"/>
</dbReference>
<dbReference type="Proteomes" id="UP000694388">
    <property type="component" value="Unplaced"/>
</dbReference>
<dbReference type="GeneTree" id="ENSGT00940000163730"/>
<evidence type="ECO:0000313" key="5">
    <source>
        <dbReference type="Proteomes" id="UP000694388"/>
    </source>
</evidence>
<dbReference type="SUPFAM" id="SSF56574">
    <property type="entry name" value="Serpins"/>
    <property type="match status" value="1"/>
</dbReference>